<proteinExistence type="inferred from homology"/>
<dbReference type="SMART" id="SM00490">
    <property type="entry name" value="HELICc"/>
    <property type="match status" value="1"/>
</dbReference>
<dbReference type="PROSITE" id="PS51192">
    <property type="entry name" value="HELICASE_ATP_BIND_1"/>
    <property type="match status" value="1"/>
</dbReference>
<dbReference type="InterPro" id="IPR044742">
    <property type="entry name" value="DEAD/DEAH_RhlB"/>
</dbReference>
<dbReference type="InterPro" id="IPR014001">
    <property type="entry name" value="Helicase_ATP-bd"/>
</dbReference>
<dbReference type="InterPro" id="IPR027417">
    <property type="entry name" value="P-loop_NTPase"/>
</dbReference>
<dbReference type="PANTHER" id="PTHR47959">
    <property type="entry name" value="ATP-DEPENDENT RNA HELICASE RHLE-RELATED"/>
    <property type="match status" value="1"/>
</dbReference>
<keyword evidence="13" id="KW-1185">Reference proteome</keyword>
<organism evidence="12 13">
    <name type="scientific">Sphingobacterium thermophilum</name>
    <dbReference type="NCBI Taxonomy" id="768534"/>
    <lineage>
        <taxon>Bacteria</taxon>
        <taxon>Pseudomonadati</taxon>
        <taxon>Bacteroidota</taxon>
        <taxon>Sphingobacteriia</taxon>
        <taxon>Sphingobacteriales</taxon>
        <taxon>Sphingobacteriaceae</taxon>
        <taxon>Sphingobacterium</taxon>
    </lineage>
</organism>
<dbReference type="Pfam" id="PF00271">
    <property type="entry name" value="Helicase_C"/>
    <property type="match status" value="1"/>
</dbReference>
<feature type="compositionally biased region" description="Basic and acidic residues" evidence="8">
    <location>
        <begin position="534"/>
        <end position="544"/>
    </location>
</feature>
<comment type="similarity">
    <text evidence="5 7">Belongs to the DEAD box helicase family.</text>
</comment>
<keyword evidence="2 7" id="KW-0378">Hydrolase</keyword>
<dbReference type="PROSITE" id="PS51195">
    <property type="entry name" value="Q_MOTIF"/>
    <property type="match status" value="1"/>
</dbReference>
<evidence type="ECO:0000313" key="13">
    <source>
        <dbReference type="Proteomes" id="UP001500394"/>
    </source>
</evidence>
<dbReference type="CDD" id="cd00268">
    <property type="entry name" value="DEADc"/>
    <property type="match status" value="1"/>
</dbReference>
<dbReference type="SUPFAM" id="SSF52540">
    <property type="entry name" value="P-loop containing nucleoside triphosphate hydrolases"/>
    <property type="match status" value="1"/>
</dbReference>
<comment type="caution">
    <text evidence="12">The sequence shown here is derived from an EMBL/GenBank/DDBJ whole genome shotgun (WGS) entry which is preliminary data.</text>
</comment>
<feature type="domain" description="DEAD-box RNA helicase Q" evidence="11">
    <location>
        <begin position="2"/>
        <end position="30"/>
    </location>
</feature>
<dbReference type="Pfam" id="PF00270">
    <property type="entry name" value="DEAD"/>
    <property type="match status" value="1"/>
</dbReference>
<dbReference type="InterPro" id="IPR014014">
    <property type="entry name" value="RNA_helicase_DEAD_Q_motif"/>
</dbReference>
<evidence type="ECO:0000256" key="6">
    <source>
        <dbReference type="PROSITE-ProRule" id="PRU00552"/>
    </source>
</evidence>
<dbReference type="PANTHER" id="PTHR47959:SF13">
    <property type="entry name" value="ATP-DEPENDENT RNA HELICASE RHLE"/>
    <property type="match status" value="1"/>
</dbReference>
<dbReference type="Pfam" id="PF03880">
    <property type="entry name" value="DbpA"/>
    <property type="match status" value="1"/>
</dbReference>
<dbReference type="InterPro" id="IPR011545">
    <property type="entry name" value="DEAD/DEAH_box_helicase_dom"/>
</dbReference>
<reference evidence="13" key="1">
    <citation type="journal article" date="2019" name="Int. J. Syst. Evol. Microbiol.">
        <title>The Global Catalogue of Microorganisms (GCM) 10K type strain sequencing project: providing services to taxonomists for standard genome sequencing and annotation.</title>
        <authorList>
            <consortium name="The Broad Institute Genomics Platform"/>
            <consortium name="The Broad Institute Genome Sequencing Center for Infectious Disease"/>
            <person name="Wu L."/>
            <person name="Ma J."/>
        </authorList>
    </citation>
    <scope>NUCLEOTIDE SEQUENCE [LARGE SCALE GENOMIC DNA]</scope>
    <source>
        <strain evidence="13">JCM 17858</strain>
    </source>
</reference>
<feature type="short sequence motif" description="Q motif" evidence="6">
    <location>
        <begin position="2"/>
        <end position="30"/>
    </location>
</feature>
<evidence type="ECO:0000256" key="5">
    <source>
        <dbReference type="ARBA" id="ARBA00038437"/>
    </source>
</evidence>
<dbReference type="CDD" id="cd18787">
    <property type="entry name" value="SF2_C_DEAD"/>
    <property type="match status" value="1"/>
</dbReference>
<dbReference type="Gene3D" id="3.30.70.330">
    <property type="match status" value="1"/>
</dbReference>
<evidence type="ECO:0000313" key="12">
    <source>
        <dbReference type="EMBL" id="GAA4510098.1"/>
    </source>
</evidence>
<dbReference type="InterPro" id="IPR005580">
    <property type="entry name" value="DbpA/CsdA_RNA-bd_dom"/>
</dbReference>
<keyword evidence="4 7" id="KW-0067">ATP-binding</keyword>
<dbReference type="RefSeq" id="WP_345063168.1">
    <property type="nucleotide sequence ID" value="NZ_BAABGR010000002.1"/>
</dbReference>
<evidence type="ECO:0000256" key="3">
    <source>
        <dbReference type="ARBA" id="ARBA00022806"/>
    </source>
</evidence>
<evidence type="ECO:0000259" key="9">
    <source>
        <dbReference type="PROSITE" id="PS51192"/>
    </source>
</evidence>
<name>A0ABP8QV46_9SPHI</name>
<protein>
    <submittedName>
        <fullName evidence="12">DEAD/DEAH box helicase</fullName>
    </submittedName>
</protein>
<evidence type="ECO:0000256" key="8">
    <source>
        <dbReference type="SAM" id="MobiDB-lite"/>
    </source>
</evidence>
<evidence type="ECO:0000256" key="1">
    <source>
        <dbReference type="ARBA" id="ARBA00022741"/>
    </source>
</evidence>
<evidence type="ECO:0000256" key="4">
    <source>
        <dbReference type="ARBA" id="ARBA00022840"/>
    </source>
</evidence>
<dbReference type="InterPro" id="IPR000629">
    <property type="entry name" value="RNA-helicase_DEAD-box_CS"/>
</dbReference>
<dbReference type="CDD" id="cd12252">
    <property type="entry name" value="RRM_DbpA"/>
    <property type="match status" value="1"/>
</dbReference>
<dbReference type="PROSITE" id="PS00039">
    <property type="entry name" value="DEAD_ATP_HELICASE"/>
    <property type="match status" value="1"/>
</dbReference>
<dbReference type="InterPro" id="IPR012677">
    <property type="entry name" value="Nucleotide-bd_a/b_plait_sf"/>
</dbReference>
<dbReference type="SMART" id="SM00487">
    <property type="entry name" value="DEXDc"/>
    <property type="match status" value="1"/>
</dbReference>
<gene>
    <name evidence="12" type="ORF">GCM10023173_01070</name>
</gene>
<dbReference type="Gene3D" id="3.40.50.300">
    <property type="entry name" value="P-loop containing nucleotide triphosphate hydrolases"/>
    <property type="match status" value="2"/>
</dbReference>
<feature type="compositionally biased region" description="Basic and acidic residues" evidence="8">
    <location>
        <begin position="553"/>
        <end position="588"/>
    </location>
</feature>
<evidence type="ECO:0000259" key="10">
    <source>
        <dbReference type="PROSITE" id="PS51194"/>
    </source>
</evidence>
<dbReference type="Proteomes" id="UP001500394">
    <property type="component" value="Unassembled WGS sequence"/>
</dbReference>
<feature type="domain" description="Helicase C-terminal" evidence="10">
    <location>
        <begin position="235"/>
        <end position="378"/>
    </location>
</feature>
<evidence type="ECO:0000256" key="2">
    <source>
        <dbReference type="ARBA" id="ARBA00022801"/>
    </source>
</evidence>
<accession>A0ABP8QV46</accession>
<feature type="domain" description="Helicase ATP-binding" evidence="9">
    <location>
        <begin position="34"/>
        <end position="205"/>
    </location>
</feature>
<keyword evidence="3 7" id="KW-0347">Helicase</keyword>
<feature type="region of interest" description="Disordered" evidence="8">
    <location>
        <begin position="534"/>
        <end position="588"/>
    </location>
</feature>
<dbReference type="InterPro" id="IPR050079">
    <property type="entry name" value="DEAD_box_RNA_helicase"/>
</dbReference>
<dbReference type="EMBL" id="BAABGR010000002">
    <property type="protein sequence ID" value="GAA4510098.1"/>
    <property type="molecule type" value="Genomic_DNA"/>
</dbReference>
<dbReference type="PROSITE" id="PS51194">
    <property type="entry name" value="HELICASE_CTER"/>
    <property type="match status" value="1"/>
</dbReference>
<keyword evidence="1 7" id="KW-0547">Nucleotide-binding</keyword>
<sequence>MNPFLELGIREEVVNAITEIGFQKPSEIQEKAIPVLLTGNDDFVGLAQTGTGKTAAFGLPLLEKIDFSKKHPQALVLCPTRELCLQIAKDLEKFAKYLNDVHVVAVYGGANISDQLRQIRRGVQIIVATPGRMLDIINRDAVDFSNIEYVVLDEADEMLNMGFQEDINSILSETPKDKKTWLFSATMPKEVRRIAQNYMTDPFELTVGAKNTGNANIEHHYYVVKARDKYAAFKRIVDFYPEIFGIVFCRTKIETQEIAEALIKDGYNADALHGDLSQQQRDKVMKRYRERSLQLLIATDVAARGIDVNDVTHVINFSLPDEVENYTHRSGRTARAGKTGTSISLINVKEMSKIRHIEKIIGKPFIRKQVPSGQEVCEKQLFAIVDRIHNVEVNEEQITPFLPAIEESLQHLSKEEIIKRFASLEFNRFLEYYKNAPDLNIDARESSSKGDRAGRKSSKGFTRLFMNLGSVDDFSRGDMLGYICNNAKISGKAIGKIDLKGVYTFFEVEDSEVNKVFEGFKGVDFKGRQVRIELSGDSKSDKGGRRSKSGRNGSDREDRKDRNGRRERNGGFRDFSGKRRESRSSSRY</sequence>
<evidence type="ECO:0000256" key="7">
    <source>
        <dbReference type="RuleBase" id="RU000492"/>
    </source>
</evidence>
<evidence type="ECO:0000259" key="11">
    <source>
        <dbReference type="PROSITE" id="PS51195"/>
    </source>
</evidence>
<dbReference type="InterPro" id="IPR001650">
    <property type="entry name" value="Helicase_C-like"/>
</dbReference>
<dbReference type="GO" id="GO:0004386">
    <property type="term" value="F:helicase activity"/>
    <property type="evidence" value="ECO:0007669"/>
    <property type="project" value="UniProtKB-KW"/>
</dbReference>